<comment type="caution">
    <text evidence="1">The sequence shown here is derived from an EMBL/GenBank/DDBJ whole genome shotgun (WGS) entry which is preliminary data.</text>
</comment>
<name>A0AA35QRT2_GEOBA</name>
<keyword evidence="2" id="KW-1185">Reference proteome</keyword>
<reference evidence="1" key="1">
    <citation type="submission" date="2023-03" db="EMBL/GenBank/DDBJ databases">
        <authorList>
            <person name="Steffen K."/>
            <person name="Cardenas P."/>
        </authorList>
    </citation>
    <scope>NUCLEOTIDE SEQUENCE</scope>
</reference>
<dbReference type="AlphaFoldDB" id="A0AA35QRT2"/>
<gene>
    <name evidence="1" type="ORF">GBAR_LOCUS225</name>
</gene>
<protein>
    <submittedName>
        <fullName evidence="1">Uncharacterized protein</fullName>
    </submittedName>
</protein>
<feature type="non-terminal residue" evidence="1">
    <location>
        <position position="80"/>
    </location>
</feature>
<evidence type="ECO:0000313" key="1">
    <source>
        <dbReference type="EMBL" id="CAI7989462.1"/>
    </source>
</evidence>
<organism evidence="1 2">
    <name type="scientific">Geodia barretti</name>
    <name type="common">Barrett's horny sponge</name>
    <dbReference type="NCBI Taxonomy" id="519541"/>
    <lineage>
        <taxon>Eukaryota</taxon>
        <taxon>Metazoa</taxon>
        <taxon>Porifera</taxon>
        <taxon>Demospongiae</taxon>
        <taxon>Heteroscleromorpha</taxon>
        <taxon>Tetractinellida</taxon>
        <taxon>Astrophorina</taxon>
        <taxon>Geodiidae</taxon>
        <taxon>Geodia</taxon>
    </lineage>
</organism>
<dbReference type="Proteomes" id="UP001174909">
    <property type="component" value="Unassembled WGS sequence"/>
</dbReference>
<sequence length="80" mass="8478">EPRGGIEPPTPFLPRTCSTAELSGLVYLGGRVLVQVVEGAGFEPAKPVRAPDLQSGGFNHSPTPPNLIGLLCLRNRLTMI</sequence>
<evidence type="ECO:0000313" key="2">
    <source>
        <dbReference type="Proteomes" id="UP001174909"/>
    </source>
</evidence>
<proteinExistence type="predicted"/>
<accession>A0AA35QRT2</accession>
<dbReference type="EMBL" id="CASHTH010000031">
    <property type="protein sequence ID" value="CAI7989462.1"/>
    <property type="molecule type" value="Genomic_DNA"/>
</dbReference>